<dbReference type="RefSeq" id="WP_344790478.1">
    <property type="nucleotide sequence ID" value="NZ_BAABBV010000001.1"/>
</dbReference>
<evidence type="ECO:0000313" key="2">
    <source>
        <dbReference type="EMBL" id="GAA4157104.1"/>
    </source>
</evidence>
<evidence type="ECO:0000313" key="3">
    <source>
        <dbReference type="Proteomes" id="UP001415169"/>
    </source>
</evidence>
<sequence>MGTLTYAGADYRFDDRVLAHLKIAITAKLRIGESFLLNWQVPVEDGSGRISLWISPQIPMAFRFSGSKPPELNKYWIDALARSAHGIRGMVVMDEDQAREYVTRAGSPSAP</sequence>
<gene>
    <name evidence="2" type="ORF">GCM10022286_08300</name>
</gene>
<dbReference type="Proteomes" id="UP001415169">
    <property type="component" value="Unassembled WGS sequence"/>
</dbReference>
<comment type="caution">
    <text evidence="2">The sequence shown here is derived from an EMBL/GenBank/DDBJ whole genome shotgun (WGS) entry which is preliminary data.</text>
</comment>
<name>A0ABP7ZIM9_9MICO</name>
<protein>
    <recommendedName>
        <fullName evidence="1">DUF7882 domain-containing protein</fullName>
    </recommendedName>
</protein>
<dbReference type="EMBL" id="BAABBV010000001">
    <property type="protein sequence ID" value="GAA4157104.1"/>
    <property type="molecule type" value="Genomic_DNA"/>
</dbReference>
<feature type="domain" description="DUF7882" evidence="1">
    <location>
        <begin position="1"/>
        <end position="95"/>
    </location>
</feature>
<evidence type="ECO:0000259" key="1">
    <source>
        <dbReference type="Pfam" id="PF25355"/>
    </source>
</evidence>
<organism evidence="2 3">
    <name type="scientific">Gryllotalpicola daejeonensis</name>
    <dbReference type="NCBI Taxonomy" id="993087"/>
    <lineage>
        <taxon>Bacteria</taxon>
        <taxon>Bacillati</taxon>
        <taxon>Actinomycetota</taxon>
        <taxon>Actinomycetes</taxon>
        <taxon>Micrococcales</taxon>
        <taxon>Microbacteriaceae</taxon>
        <taxon>Gryllotalpicola</taxon>
    </lineage>
</organism>
<dbReference type="Pfam" id="PF25355">
    <property type="entry name" value="DUF7882"/>
    <property type="match status" value="1"/>
</dbReference>
<keyword evidence="3" id="KW-1185">Reference proteome</keyword>
<reference evidence="2" key="2">
    <citation type="submission" date="2023-12" db="EMBL/GenBank/DDBJ databases">
        <authorList>
            <person name="Sun Q."/>
            <person name="Inoue M."/>
        </authorList>
    </citation>
    <scope>NUCLEOTIDE SEQUENCE</scope>
    <source>
        <strain evidence="2">JCM 17590</strain>
    </source>
</reference>
<reference evidence="2" key="1">
    <citation type="journal article" date="2014" name="Int. J. Syst. Evol. Microbiol.">
        <title>Complete genome of a new Firmicutes species belonging to the dominant human colonic microbiota ('Ruminococcus bicirculans') reveals two chromosomes and a selective capacity to utilize plant glucans.</title>
        <authorList>
            <consortium name="NISC Comparative Sequencing Program"/>
            <person name="Wegmann U."/>
            <person name="Louis P."/>
            <person name="Goesmann A."/>
            <person name="Henrissat B."/>
            <person name="Duncan S.H."/>
            <person name="Flint H.J."/>
        </authorList>
    </citation>
    <scope>NUCLEOTIDE SEQUENCE</scope>
    <source>
        <strain evidence="2">JCM 17590</strain>
    </source>
</reference>
<accession>A0ABP7ZIM9</accession>
<proteinExistence type="predicted"/>
<dbReference type="InterPro" id="IPR057204">
    <property type="entry name" value="DUF7882"/>
</dbReference>